<dbReference type="AlphaFoldDB" id="A0A291RXR6"/>
<dbReference type="KEGG" id="ntp:CRH09_33900"/>
<organism evidence="2 3">
    <name type="scientific">Nocardia terpenica</name>
    <dbReference type="NCBI Taxonomy" id="455432"/>
    <lineage>
        <taxon>Bacteria</taxon>
        <taxon>Bacillati</taxon>
        <taxon>Actinomycetota</taxon>
        <taxon>Actinomycetes</taxon>
        <taxon>Mycobacteriales</taxon>
        <taxon>Nocardiaceae</taxon>
        <taxon>Nocardia</taxon>
    </lineage>
</organism>
<evidence type="ECO:0000256" key="1">
    <source>
        <dbReference type="SAM" id="MobiDB-lite"/>
    </source>
</evidence>
<proteinExistence type="predicted"/>
<evidence type="ECO:0000313" key="3">
    <source>
        <dbReference type="Proteomes" id="UP000221961"/>
    </source>
</evidence>
<feature type="region of interest" description="Disordered" evidence="1">
    <location>
        <begin position="59"/>
        <end position="82"/>
    </location>
</feature>
<dbReference type="EMBL" id="CP023778">
    <property type="protein sequence ID" value="ATL72316.1"/>
    <property type="molecule type" value="Genomic_DNA"/>
</dbReference>
<feature type="region of interest" description="Disordered" evidence="1">
    <location>
        <begin position="1"/>
        <end position="24"/>
    </location>
</feature>
<feature type="compositionally biased region" description="Low complexity" evidence="1">
    <location>
        <begin position="59"/>
        <end position="70"/>
    </location>
</feature>
<gene>
    <name evidence="2" type="ORF">CRH09_33900</name>
</gene>
<sequence>MAGAAILATTASSEPPPPGCTTDDSVSNQVTLTCNPGSGDGTHAFIRCRDAGGLLHTRIGSPIGPDGGSSRAVCATGESGPA</sequence>
<evidence type="ECO:0000313" key="2">
    <source>
        <dbReference type="EMBL" id="ATL72316.1"/>
    </source>
</evidence>
<protein>
    <submittedName>
        <fullName evidence="2">Uncharacterized protein</fullName>
    </submittedName>
</protein>
<name>A0A291RXR6_9NOCA</name>
<dbReference type="Proteomes" id="UP000221961">
    <property type="component" value="Chromosome"/>
</dbReference>
<reference evidence="2 3" key="1">
    <citation type="submission" date="2017-10" db="EMBL/GenBank/DDBJ databases">
        <title>Comparative genomics between pathogenic Norcardia.</title>
        <authorList>
            <person name="Zeng L."/>
        </authorList>
    </citation>
    <scope>NUCLEOTIDE SEQUENCE [LARGE SCALE GENOMIC DNA]</scope>
    <source>
        <strain evidence="2 3">NC_YFY_NT001</strain>
    </source>
</reference>
<accession>A0A291RXR6</accession>